<reference evidence="1 2" key="1">
    <citation type="submission" date="2017-06" db="EMBL/GenBank/DDBJ databases">
        <title>Novel microbial phyla capable of carbon fixation and sulfur reduction in deep-sea sediments.</title>
        <authorList>
            <person name="Huang J."/>
            <person name="Baker B."/>
            <person name="Wang Y."/>
        </authorList>
    </citation>
    <scope>NUCLEOTIDE SEQUENCE [LARGE SCALE GENOMIC DNA]</scope>
    <source>
        <strain evidence="1">B3_TA06</strain>
    </source>
</reference>
<comment type="caution">
    <text evidence="1">The sequence shown here is derived from an EMBL/GenBank/DDBJ whole genome shotgun (WGS) entry which is preliminary data.</text>
</comment>
<dbReference type="Gene3D" id="3.80.10.10">
    <property type="entry name" value="Ribonuclease Inhibitor"/>
    <property type="match status" value="1"/>
</dbReference>
<evidence type="ECO:0000313" key="1">
    <source>
        <dbReference type="EMBL" id="TKJ36552.1"/>
    </source>
</evidence>
<dbReference type="Proteomes" id="UP000317778">
    <property type="component" value="Unassembled WGS sequence"/>
</dbReference>
<dbReference type="AlphaFoldDB" id="A0A532UNT4"/>
<protein>
    <submittedName>
        <fullName evidence="1">Uncharacterized protein</fullName>
    </submittedName>
</protein>
<sequence>AGLKYLAGLSGLEQLGVAGTEVSDSDLALLASLTNLKYLDIRSTKITDAGVERLQKALPGCDISV</sequence>
<accession>A0A532UNT4</accession>
<evidence type="ECO:0000313" key="2">
    <source>
        <dbReference type="Proteomes" id="UP000317778"/>
    </source>
</evidence>
<dbReference type="EMBL" id="NJBO01000041">
    <property type="protein sequence ID" value="TKJ36552.1"/>
    <property type="molecule type" value="Genomic_DNA"/>
</dbReference>
<proteinExistence type="predicted"/>
<gene>
    <name evidence="1" type="ORF">CEE36_11530</name>
</gene>
<dbReference type="InterPro" id="IPR032675">
    <property type="entry name" value="LRR_dom_sf"/>
</dbReference>
<name>A0A532UNT4_UNCT6</name>
<dbReference type="SUPFAM" id="SSF52047">
    <property type="entry name" value="RNI-like"/>
    <property type="match status" value="1"/>
</dbReference>
<organism evidence="1 2">
    <name type="scientific">candidate division TA06 bacterium B3_TA06</name>
    <dbReference type="NCBI Taxonomy" id="2012487"/>
    <lineage>
        <taxon>Bacteria</taxon>
        <taxon>Bacteria division TA06</taxon>
    </lineage>
</organism>
<feature type="non-terminal residue" evidence="1">
    <location>
        <position position="1"/>
    </location>
</feature>